<proteinExistence type="predicted"/>
<dbReference type="AlphaFoldDB" id="C7NR27"/>
<dbReference type="Proteomes" id="UP000002071">
    <property type="component" value="Chromosome"/>
</dbReference>
<evidence type="ECO:0000313" key="2">
    <source>
        <dbReference type="EMBL" id="ACV12940.1"/>
    </source>
</evidence>
<dbReference type="eggNOG" id="arCOG02416">
    <property type="taxonomic scope" value="Archaea"/>
</dbReference>
<reference evidence="2 3" key="1">
    <citation type="journal article" date="2009" name="Stand. Genomic Sci.">
        <title>Complete genome sequence of Halorhabdus utahensis type strain (AX-2).</title>
        <authorList>
            <person name="Anderson I."/>
            <person name="Tindall B.J."/>
            <person name="Pomrenke H."/>
            <person name="Goker M."/>
            <person name="Lapidus A."/>
            <person name="Nolan M."/>
            <person name="Copeland A."/>
            <person name="Glavina Del Rio T."/>
            <person name="Chen F."/>
            <person name="Tice H."/>
            <person name="Cheng J.F."/>
            <person name="Lucas S."/>
            <person name="Chertkov O."/>
            <person name="Bruce D."/>
            <person name="Brettin T."/>
            <person name="Detter J.C."/>
            <person name="Han C."/>
            <person name="Goodwin L."/>
            <person name="Land M."/>
            <person name="Hauser L."/>
            <person name="Chang Y.J."/>
            <person name="Jeffries C.D."/>
            <person name="Pitluck S."/>
            <person name="Pati A."/>
            <person name="Mavromatis K."/>
            <person name="Ivanova N."/>
            <person name="Ovchinnikova G."/>
            <person name="Chen A."/>
            <person name="Palaniappan K."/>
            <person name="Chain P."/>
            <person name="Rohde M."/>
            <person name="Bristow J."/>
            <person name="Eisen J.A."/>
            <person name="Markowitz V."/>
            <person name="Hugenholtz P."/>
            <person name="Kyrpides N.C."/>
            <person name="Klenk H.P."/>
        </authorList>
    </citation>
    <scope>NUCLEOTIDE SEQUENCE [LARGE SCALE GENOMIC DNA]</scope>
    <source>
        <strain evidence="3">DSM 12940 / JCM 11049 / AX-2</strain>
    </source>
</reference>
<accession>C7NR27</accession>
<gene>
    <name evidence="2" type="ordered locus">Huta_2779</name>
</gene>
<name>C7NR27_HALUD</name>
<dbReference type="Pfam" id="PF07790">
    <property type="entry name" value="Pilin_N"/>
    <property type="match status" value="1"/>
</dbReference>
<protein>
    <recommendedName>
        <fullName evidence="1">Archaeal Type IV pilin N-terminal domain-containing protein</fullName>
    </recommendedName>
</protein>
<dbReference type="InterPro" id="IPR012859">
    <property type="entry name" value="Pilin_N_archaeal"/>
</dbReference>
<keyword evidence="3" id="KW-1185">Reference proteome</keyword>
<evidence type="ECO:0000259" key="1">
    <source>
        <dbReference type="Pfam" id="PF07790"/>
    </source>
</evidence>
<sequence length="138" mass="14464">MVAITVLLAAVVGTFVMNMDMPENQPPSTSWDISAQSDAVVIEHDGGEAADAGTLVALVSYTGSEERYAFADGSSAYGSTSSISATDSWAIYFGSGSPPVSNYFDASSSHSLSDVEAVKLIWKSPTSSQTQPLTTWEP</sequence>
<evidence type="ECO:0000313" key="3">
    <source>
        <dbReference type="Proteomes" id="UP000002071"/>
    </source>
</evidence>
<dbReference type="GeneID" id="8385085"/>
<organism evidence="2 3">
    <name type="scientific">Halorhabdus utahensis (strain DSM 12940 / JCM 11049 / AX-2)</name>
    <dbReference type="NCBI Taxonomy" id="519442"/>
    <lineage>
        <taxon>Archaea</taxon>
        <taxon>Methanobacteriati</taxon>
        <taxon>Methanobacteriota</taxon>
        <taxon>Stenosarchaea group</taxon>
        <taxon>Halobacteria</taxon>
        <taxon>Halobacteriales</taxon>
        <taxon>Haloarculaceae</taxon>
        <taxon>Halorhabdus</taxon>
    </lineage>
</organism>
<dbReference type="RefSeq" id="WP_015790502.1">
    <property type="nucleotide sequence ID" value="NC_013158.1"/>
</dbReference>
<dbReference type="KEGG" id="hut:Huta_2779"/>
<feature type="domain" description="Archaeal Type IV pilin N-terminal" evidence="1">
    <location>
        <begin position="1"/>
        <end position="62"/>
    </location>
</feature>
<dbReference type="EMBL" id="CP001687">
    <property type="protein sequence ID" value="ACV12940.1"/>
    <property type="molecule type" value="Genomic_DNA"/>
</dbReference>
<dbReference type="HOGENOM" id="CLU_116126_0_0_2"/>